<evidence type="ECO:0000313" key="4">
    <source>
        <dbReference type="EMBL" id="MDO8105920.1"/>
    </source>
</evidence>
<name>A0ABT9D582_9CELL</name>
<dbReference type="EC" id="3.6.-.-" evidence="4"/>
<dbReference type="Proteomes" id="UP001232536">
    <property type="component" value="Unassembled WGS sequence"/>
</dbReference>
<evidence type="ECO:0000256" key="1">
    <source>
        <dbReference type="ARBA" id="ARBA00001946"/>
    </source>
</evidence>
<dbReference type="PROSITE" id="PS51462">
    <property type="entry name" value="NUDIX"/>
    <property type="match status" value="1"/>
</dbReference>
<accession>A0ABT9D582</accession>
<protein>
    <submittedName>
        <fullName evidence="4">NUDIX hydrolase</fullName>
        <ecNumber evidence="4">3.6.-.-</ecNumber>
    </submittedName>
</protein>
<dbReference type="InterPro" id="IPR000086">
    <property type="entry name" value="NUDIX_hydrolase_dom"/>
</dbReference>
<proteinExistence type="predicted"/>
<dbReference type="InterPro" id="IPR015797">
    <property type="entry name" value="NUDIX_hydrolase-like_dom_sf"/>
</dbReference>
<dbReference type="PANTHER" id="PTHR11839">
    <property type="entry name" value="UDP/ADP-SUGAR PYROPHOSPHATASE"/>
    <property type="match status" value="1"/>
</dbReference>
<dbReference type="RefSeq" id="WP_304599614.1">
    <property type="nucleotide sequence ID" value="NZ_JAUQYO010000004.1"/>
</dbReference>
<keyword evidence="2 4" id="KW-0378">Hydrolase</keyword>
<dbReference type="SUPFAM" id="SSF55811">
    <property type="entry name" value="Nudix"/>
    <property type="match status" value="1"/>
</dbReference>
<sequence length="180" mass="19212">MPWQTSSSRTVYANPWIEVREDAVIRPDGADGIYGVVRLQRPAVFVVPITDDDQVVLVDVDRYTVGRSLEVPAGGTDGEDLLVAAARELREETGLTAAQLEPVGRTFALNGVCVAPEHVVLATGLTEAGSAHDSQHEEGITAVHRVPWRTAMELVRDGTITDGESVTALMLVALATGRVG</sequence>
<evidence type="ECO:0000259" key="3">
    <source>
        <dbReference type="PROSITE" id="PS51462"/>
    </source>
</evidence>
<evidence type="ECO:0000256" key="2">
    <source>
        <dbReference type="ARBA" id="ARBA00022801"/>
    </source>
</evidence>
<reference evidence="4 5" key="1">
    <citation type="submission" date="2023-07" db="EMBL/GenBank/DDBJ databases">
        <title>Description of novel actinomycetes strains, isolated from tidal flat sediment.</title>
        <authorList>
            <person name="Lu C."/>
        </authorList>
    </citation>
    <scope>NUCLEOTIDE SEQUENCE [LARGE SCALE GENOMIC DNA]</scope>
    <source>
        <strain evidence="4 5">SYSU T00b441</strain>
    </source>
</reference>
<comment type="cofactor">
    <cofactor evidence="1">
        <name>Mg(2+)</name>
        <dbReference type="ChEBI" id="CHEBI:18420"/>
    </cofactor>
</comment>
<dbReference type="Pfam" id="PF00293">
    <property type="entry name" value="NUDIX"/>
    <property type="match status" value="1"/>
</dbReference>
<keyword evidence="5" id="KW-1185">Reference proteome</keyword>
<dbReference type="PANTHER" id="PTHR11839:SF18">
    <property type="entry name" value="NUDIX HYDROLASE DOMAIN-CONTAINING PROTEIN"/>
    <property type="match status" value="1"/>
</dbReference>
<dbReference type="GO" id="GO:0016787">
    <property type="term" value="F:hydrolase activity"/>
    <property type="evidence" value="ECO:0007669"/>
    <property type="project" value="UniProtKB-KW"/>
</dbReference>
<feature type="domain" description="Nudix hydrolase" evidence="3">
    <location>
        <begin position="39"/>
        <end position="168"/>
    </location>
</feature>
<evidence type="ECO:0000313" key="5">
    <source>
        <dbReference type="Proteomes" id="UP001232536"/>
    </source>
</evidence>
<dbReference type="Gene3D" id="3.90.79.10">
    <property type="entry name" value="Nucleoside Triphosphate Pyrophosphohydrolase"/>
    <property type="match status" value="1"/>
</dbReference>
<gene>
    <name evidence="4" type="ORF">Q6348_01770</name>
</gene>
<dbReference type="EMBL" id="JAUQYP010000001">
    <property type="protein sequence ID" value="MDO8105920.1"/>
    <property type="molecule type" value="Genomic_DNA"/>
</dbReference>
<comment type="caution">
    <text evidence="4">The sequence shown here is derived from an EMBL/GenBank/DDBJ whole genome shotgun (WGS) entry which is preliminary data.</text>
</comment>
<organism evidence="4 5">
    <name type="scientific">Actinotalea lenta</name>
    <dbReference type="NCBI Taxonomy" id="3064654"/>
    <lineage>
        <taxon>Bacteria</taxon>
        <taxon>Bacillati</taxon>
        <taxon>Actinomycetota</taxon>
        <taxon>Actinomycetes</taxon>
        <taxon>Micrococcales</taxon>
        <taxon>Cellulomonadaceae</taxon>
        <taxon>Actinotalea</taxon>
    </lineage>
</organism>